<dbReference type="Pfam" id="PF13384">
    <property type="entry name" value="HTH_23"/>
    <property type="match status" value="1"/>
</dbReference>
<keyword evidence="2" id="KW-1185">Reference proteome</keyword>
<accession>A0A4P6KGL8</accession>
<dbReference type="KEGG" id="ltr:EVS81_13050"/>
<dbReference type="SUPFAM" id="SSF46689">
    <property type="entry name" value="Homeodomain-like"/>
    <property type="match status" value="1"/>
</dbReference>
<dbReference type="RefSeq" id="WP_130110754.1">
    <property type="nucleotide sequence ID" value="NZ_CP035806.1"/>
</dbReference>
<evidence type="ECO:0000313" key="2">
    <source>
        <dbReference type="Proteomes" id="UP000289260"/>
    </source>
</evidence>
<evidence type="ECO:0000313" key="1">
    <source>
        <dbReference type="EMBL" id="QBE49637.1"/>
    </source>
</evidence>
<dbReference type="AlphaFoldDB" id="A0A4P6KGL8"/>
<name>A0A4P6KGL8_9MICO</name>
<protein>
    <submittedName>
        <fullName evidence="1">Helix-turn-helix domain-containing protein</fullName>
    </submittedName>
</protein>
<dbReference type="Gene3D" id="1.10.10.60">
    <property type="entry name" value="Homeodomain-like"/>
    <property type="match status" value="1"/>
</dbReference>
<dbReference type="EMBL" id="CP035806">
    <property type="protein sequence ID" value="QBE49637.1"/>
    <property type="molecule type" value="Genomic_DNA"/>
</dbReference>
<proteinExistence type="predicted"/>
<gene>
    <name evidence="1" type="ORF">EVS81_13050</name>
</gene>
<dbReference type="InterPro" id="IPR009057">
    <property type="entry name" value="Homeodomain-like_sf"/>
</dbReference>
<reference evidence="1 2" key="1">
    <citation type="submission" date="2019-02" db="EMBL/GenBank/DDBJ databases">
        <authorList>
            <person name="Sun L."/>
            <person name="Pan D."/>
            <person name="Wu X."/>
        </authorList>
    </citation>
    <scope>NUCLEOTIDE SEQUENCE [LARGE SCALE GENOMIC DNA]</scope>
    <source>
        <strain evidence="1 2">JW-1</strain>
    </source>
</reference>
<dbReference type="Proteomes" id="UP000289260">
    <property type="component" value="Chromosome"/>
</dbReference>
<sequence>MPSGYRTPPEVEQQAVELIREGKTRPQIAEELGLSKRTLTDIAKRNQVEWARTGSGSSGTPDAMDRARAYRSEYMRDRRERIAEKLLDQTDRTLELAESESDPRRRQALMQSTDAAMRAYANVTKGDIVLSEQEKMQGATSMLEQILVVATRQVATAPPPRPGLIQE</sequence>
<organism evidence="1 2">
    <name type="scientific">Leucobacter triazinivorans</name>
    <dbReference type="NCBI Taxonomy" id="1784719"/>
    <lineage>
        <taxon>Bacteria</taxon>
        <taxon>Bacillati</taxon>
        <taxon>Actinomycetota</taxon>
        <taxon>Actinomycetes</taxon>
        <taxon>Micrococcales</taxon>
        <taxon>Microbacteriaceae</taxon>
        <taxon>Leucobacter</taxon>
    </lineage>
</organism>